<dbReference type="PANTHER" id="PTHR37862">
    <property type="entry name" value="FANCONI ANEMIA CORE COMPLEX-ASSOCIATED PROTEIN 20"/>
    <property type="match status" value="1"/>
</dbReference>
<dbReference type="InterPro" id="IPR031490">
    <property type="entry name" value="UBZ2_FAAP20"/>
</dbReference>
<sequence length="281" mass="31820">MLEPSLHSLIVFSLSFRRRNSTGSWFDEIELTAAEQMWRQVLRSANPNLTNLGWESVPSLPDFGNKNTETTSEESDGCDVFNIGQDEFKWVPFPKELPGSPLYQNSGNMQDCHAANNQTESLQDDLGITSAKDLESECSVYQLKSKLSVVKQEIHPPKEISSQNLRRQISGNQALSKMDSTKMFEYDRIQNKSQDLYLKVDTQVQKTENTDIVMKDLEEEDNWGDSEVKETDQSAPRAAENVDLLENCPMCLKQFSKGLSQLDIDSHLAQCLSEATVDVIW</sequence>
<dbReference type="Pfam" id="PF15750">
    <property type="entry name" value="UBZ_FAAP20"/>
    <property type="match status" value="1"/>
</dbReference>
<evidence type="ECO:0000313" key="2">
    <source>
        <dbReference type="EMBL" id="CAH2320001.1"/>
    </source>
</evidence>
<dbReference type="GO" id="GO:0043240">
    <property type="term" value="C:Fanconi anaemia nuclear complex"/>
    <property type="evidence" value="ECO:0007669"/>
    <property type="project" value="TreeGrafter"/>
</dbReference>
<dbReference type="GO" id="GO:0043130">
    <property type="term" value="F:ubiquitin binding"/>
    <property type="evidence" value="ECO:0007669"/>
    <property type="project" value="InterPro"/>
</dbReference>
<dbReference type="InterPro" id="IPR052689">
    <property type="entry name" value="FA_core_complex_assoc"/>
</dbReference>
<evidence type="ECO:0000313" key="3">
    <source>
        <dbReference type="Proteomes" id="UP001295444"/>
    </source>
</evidence>
<dbReference type="Proteomes" id="UP001295444">
    <property type="component" value="Chromosome 10"/>
</dbReference>
<keyword evidence="3" id="KW-1185">Reference proteome</keyword>
<dbReference type="PANTHER" id="PTHR37862:SF1">
    <property type="entry name" value="FANCONI ANEMIA CORE COMPLEX-ASSOCIATED PROTEIN 20"/>
    <property type="match status" value="1"/>
</dbReference>
<dbReference type="AlphaFoldDB" id="A0AAD1TAF6"/>
<accession>A0AAD1TAF6</accession>
<name>A0AAD1TAF6_PELCU</name>
<dbReference type="InterPro" id="IPR031491">
    <property type="entry name" value="FANCA_interact"/>
</dbReference>
<gene>
    <name evidence="2" type="ORF">PECUL_23A055911</name>
</gene>
<evidence type="ECO:0000259" key="1">
    <source>
        <dbReference type="PROSITE" id="PS51906"/>
    </source>
</evidence>
<dbReference type="PROSITE" id="PS51906">
    <property type="entry name" value="ZF_UBZ2"/>
    <property type="match status" value="1"/>
</dbReference>
<dbReference type="Pfam" id="PF15751">
    <property type="entry name" value="FANCA_interact"/>
    <property type="match status" value="1"/>
</dbReference>
<reference evidence="2" key="1">
    <citation type="submission" date="2022-03" db="EMBL/GenBank/DDBJ databases">
        <authorList>
            <person name="Alioto T."/>
            <person name="Alioto T."/>
            <person name="Gomez Garrido J."/>
        </authorList>
    </citation>
    <scope>NUCLEOTIDE SEQUENCE</scope>
</reference>
<dbReference type="EMBL" id="OW240921">
    <property type="protein sequence ID" value="CAH2320001.1"/>
    <property type="molecule type" value="Genomic_DNA"/>
</dbReference>
<feature type="domain" description="UBZ2-type" evidence="1">
    <location>
        <begin position="245"/>
        <end position="281"/>
    </location>
</feature>
<proteinExistence type="predicted"/>
<organism evidence="2 3">
    <name type="scientific">Pelobates cultripes</name>
    <name type="common">Western spadefoot toad</name>
    <dbReference type="NCBI Taxonomy" id="61616"/>
    <lineage>
        <taxon>Eukaryota</taxon>
        <taxon>Metazoa</taxon>
        <taxon>Chordata</taxon>
        <taxon>Craniata</taxon>
        <taxon>Vertebrata</taxon>
        <taxon>Euteleostomi</taxon>
        <taxon>Amphibia</taxon>
        <taxon>Batrachia</taxon>
        <taxon>Anura</taxon>
        <taxon>Pelobatoidea</taxon>
        <taxon>Pelobatidae</taxon>
        <taxon>Pelobates</taxon>
    </lineage>
</organism>
<protein>
    <submittedName>
        <fullName evidence="2">Fanconi anemia core complex-associated 20</fullName>
    </submittedName>
</protein>